<dbReference type="Proteomes" id="UP000250358">
    <property type="component" value="Unassembled WGS sequence"/>
</dbReference>
<organism evidence="1 2">
    <name type="scientific">Brevundimonas diminuta</name>
    <name type="common">Pseudomonas diminuta</name>
    <dbReference type="NCBI Taxonomy" id="293"/>
    <lineage>
        <taxon>Bacteria</taxon>
        <taxon>Pseudomonadati</taxon>
        <taxon>Pseudomonadota</taxon>
        <taxon>Alphaproteobacteria</taxon>
        <taxon>Caulobacterales</taxon>
        <taxon>Caulobacteraceae</taxon>
        <taxon>Brevundimonas</taxon>
    </lineage>
</organism>
<proteinExistence type="predicted"/>
<evidence type="ECO:0000313" key="2">
    <source>
        <dbReference type="Proteomes" id="UP000250358"/>
    </source>
</evidence>
<name>A0A2X1C9F4_BREDI</name>
<dbReference type="AlphaFoldDB" id="A0A2X1C9F4"/>
<reference evidence="1 2" key="1">
    <citation type="submission" date="2018-06" db="EMBL/GenBank/DDBJ databases">
        <authorList>
            <consortium name="Pathogen Informatics"/>
            <person name="Doyle S."/>
        </authorList>
    </citation>
    <scope>NUCLEOTIDE SEQUENCE [LARGE SCALE GENOMIC DNA]</scope>
    <source>
        <strain evidence="1 2">NCTC11165</strain>
    </source>
</reference>
<evidence type="ECO:0000313" key="1">
    <source>
        <dbReference type="EMBL" id="SPU42085.1"/>
    </source>
</evidence>
<protein>
    <submittedName>
        <fullName evidence="1">Uncharacterized protein</fullName>
    </submittedName>
</protein>
<gene>
    <name evidence="1" type="ORF">NCTC11165_00225</name>
</gene>
<dbReference type="EMBL" id="UAQM01000001">
    <property type="protein sequence ID" value="SPU42085.1"/>
    <property type="molecule type" value="Genomic_DNA"/>
</dbReference>
<sequence>MQAMHKTNLMDRLAHSLGNAFLLAALPVAAIALIVQSF</sequence>
<accession>A0A2X1C9F4</accession>